<reference evidence="1 3" key="1">
    <citation type="submission" date="2021-04" db="EMBL/GenBank/DDBJ databases">
        <title>Paenibacillus sp. DLE-14 whole genome sequence.</title>
        <authorList>
            <person name="Ham Y.J."/>
        </authorList>
    </citation>
    <scope>NUCLEOTIDE SEQUENCE [LARGE SCALE GENOMIC DNA]</scope>
    <source>
        <strain evidence="1 3">DLE-14</strain>
    </source>
</reference>
<protein>
    <submittedName>
        <fullName evidence="1">Uncharacterized protein</fullName>
    </submittedName>
</protein>
<dbReference type="EMBL" id="JAGKSP010000004">
    <property type="protein sequence ID" value="MBP3963791.1"/>
    <property type="molecule type" value="Genomic_DNA"/>
</dbReference>
<comment type="caution">
    <text evidence="1">The sequence shown here is derived from an EMBL/GenBank/DDBJ whole genome shotgun (WGS) entry which is preliminary data.</text>
</comment>
<name>A0ABS5C6C2_9BACL</name>
<dbReference type="EMBL" id="JAGKSP010000001">
    <property type="protein sequence ID" value="MBP3961539.1"/>
    <property type="molecule type" value="Genomic_DNA"/>
</dbReference>
<accession>A0ABS5C6C2</accession>
<evidence type="ECO:0000313" key="3">
    <source>
        <dbReference type="Proteomes" id="UP000673394"/>
    </source>
</evidence>
<dbReference type="Proteomes" id="UP000673394">
    <property type="component" value="Unassembled WGS sequence"/>
</dbReference>
<organism evidence="1 3">
    <name type="scientific">Paenibacillus lignilyticus</name>
    <dbReference type="NCBI Taxonomy" id="1172615"/>
    <lineage>
        <taxon>Bacteria</taxon>
        <taxon>Bacillati</taxon>
        <taxon>Bacillota</taxon>
        <taxon>Bacilli</taxon>
        <taxon>Bacillales</taxon>
        <taxon>Paenibacillaceae</taxon>
        <taxon>Paenibacillus</taxon>
    </lineage>
</organism>
<gene>
    <name evidence="1" type="ORF">I8J30_02365</name>
    <name evidence="2" type="ORF">I8J30_13830</name>
</gene>
<evidence type="ECO:0000313" key="2">
    <source>
        <dbReference type="EMBL" id="MBP3963791.1"/>
    </source>
</evidence>
<proteinExistence type="predicted"/>
<dbReference type="RefSeq" id="WP_210655045.1">
    <property type="nucleotide sequence ID" value="NZ_JAGKSP010000001.1"/>
</dbReference>
<sequence>MKRIPKPVIATFICFAALLAGLLLLGNYVLQLDIVKENRAFSVRIDNKSSYDLVAVETGLLTSDDAGKTIKVQPNFHAEPIRSGTSQHIKPKLSSVGEGGIYLKFTNSNGESFERSVCSYTEHVTGYTKVKVTDKEIKVDESCY</sequence>
<evidence type="ECO:0000313" key="1">
    <source>
        <dbReference type="EMBL" id="MBP3961539.1"/>
    </source>
</evidence>
<keyword evidence="3" id="KW-1185">Reference proteome</keyword>